<protein>
    <recommendedName>
        <fullName evidence="3">Tetratricopeptide repeat-containing protein</fullName>
    </recommendedName>
</protein>
<sequence length="180" mass="20329">MDLLDFDGEPMYFDEPVSPEVERLLDEAAEGYGDDTAEDRLLQAYFLQPEHLTVLVALYRYFYYRHRYREALITADRAIALTAARLDLPADWRELRESDLGESVLISMSLTRFLLLALKGSGYLLFRLGDAAGALKRFEKIAEVDTSDRLGVGELHAMARSAVTRSALEGAGGNVRFFKR</sequence>
<dbReference type="AlphaFoldDB" id="A0A1H2S0C2"/>
<evidence type="ECO:0008006" key="3">
    <source>
        <dbReference type="Google" id="ProtNLM"/>
    </source>
</evidence>
<reference evidence="2" key="1">
    <citation type="submission" date="2016-10" db="EMBL/GenBank/DDBJ databases">
        <authorList>
            <person name="Varghese N."/>
            <person name="Submissions S."/>
        </authorList>
    </citation>
    <scope>NUCLEOTIDE SEQUENCE [LARGE SCALE GENOMIC DNA]</scope>
    <source>
        <strain evidence="2">DSM 217</strain>
    </source>
</reference>
<dbReference type="InterPro" id="IPR011990">
    <property type="entry name" value="TPR-like_helical_dom_sf"/>
</dbReference>
<gene>
    <name evidence="1" type="ORF">SAMN05421783_102243</name>
</gene>
<dbReference type="EMBL" id="FNNZ01000002">
    <property type="protein sequence ID" value="SDW24985.1"/>
    <property type="molecule type" value="Genomic_DNA"/>
</dbReference>
<dbReference type="RefSeq" id="WP_093028291.1">
    <property type="nucleotide sequence ID" value="NZ_FNNZ01000002.1"/>
</dbReference>
<proteinExistence type="predicted"/>
<dbReference type="STRING" id="1058.SAMN05421783_102243"/>
<keyword evidence="2" id="KW-1185">Reference proteome</keyword>
<evidence type="ECO:0000313" key="1">
    <source>
        <dbReference type="EMBL" id="SDW24985.1"/>
    </source>
</evidence>
<accession>A0A1H2S0C2</accession>
<evidence type="ECO:0000313" key="2">
    <source>
        <dbReference type="Proteomes" id="UP000198816"/>
    </source>
</evidence>
<name>A0A1H2S0C2_THIRO</name>
<dbReference type="SUPFAM" id="SSF48452">
    <property type="entry name" value="TPR-like"/>
    <property type="match status" value="1"/>
</dbReference>
<organism evidence="1 2">
    <name type="scientific">Thiocapsa roseopersicina</name>
    <dbReference type="NCBI Taxonomy" id="1058"/>
    <lineage>
        <taxon>Bacteria</taxon>
        <taxon>Pseudomonadati</taxon>
        <taxon>Pseudomonadota</taxon>
        <taxon>Gammaproteobacteria</taxon>
        <taxon>Chromatiales</taxon>
        <taxon>Chromatiaceae</taxon>
        <taxon>Thiocapsa</taxon>
    </lineage>
</organism>
<dbReference type="OrthoDB" id="9812003at2"/>
<dbReference type="Proteomes" id="UP000198816">
    <property type="component" value="Unassembled WGS sequence"/>
</dbReference>
<dbReference type="Gene3D" id="1.25.40.10">
    <property type="entry name" value="Tetratricopeptide repeat domain"/>
    <property type="match status" value="1"/>
</dbReference>